<dbReference type="EMBL" id="QVTD01000003">
    <property type="protein sequence ID" value="RFU65793.1"/>
    <property type="molecule type" value="Genomic_DNA"/>
</dbReference>
<evidence type="ECO:0000313" key="2">
    <source>
        <dbReference type="Proteomes" id="UP000262939"/>
    </source>
</evidence>
<dbReference type="OrthoDB" id="2974285at2"/>
<protein>
    <submittedName>
        <fullName evidence="1">YrzI family small protein</fullName>
    </submittedName>
</protein>
<proteinExistence type="predicted"/>
<keyword evidence="2" id="KW-1185">Reference proteome</keyword>
<sequence length="45" mass="5529">MTLNLLFFTITFKRLKMTAEDCDHQETIRRLHDEHVDRGLEHRNF</sequence>
<comment type="caution">
    <text evidence="1">The sequence shown here is derived from an EMBL/GenBank/DDBJ whole genome shotgun (WGS) entry which is preliminary data.</text>
</comment>
<dbReference type="Proteomes" id="UP000262939">
    <property type="component" value="Unassembled WGS sequence"/>
</dbReference>
<dbReference type="InterPro" id="IPR012655">
    <property type="entry name" value="YrzI"/>
</dbReference>
<accession>A0A372LHM5</accession>
<organism evidence="1 2">
    <name type="scientific">Peribacillus glennii</name>
    <dbReference type="NCBI Taxonomy" id="2303991"/>
    <lineage>
        <taxon>Bacteria</taxon>
        <taxon>Bacillati</taxon>
        <taxon>Bacillota</taxon>
        <taxon>Bacilli</taxon>
        <taxon>Bacillales</taxon>
        <taxon>Bacillaceae</taxon>
        <taxon>Peribacillus</taxon>
    </lineage>
</organism>
<dbReference type="AlphaFoldDB" id="A0A372LHM5"/>
<reference evidence="1 2" key="1">
    <citation type="submission" date="2018-08" db="EMBL/GenBank/DDBJ databases">
        <title>Bacillus chawlae sp. nov., Bacillus glennii sp. nov., and Bacillus saganii sp. nov. Isolated from the Vehicle Assembly Building at Kennedy Space Center where the Viking Spacecraft were Assembled.</title>
        <authorList>
            <person name="Seuylemezian A."/>
            <person name="Vaishampayan P."/>
        </authorList>
    </citation>
    <scope>NUCLEOTIDE SEQUENCE [LARGE SCALE GENOMIC DNA]</scope>
    <source>
        <strain evidence="1 2">V44-8</strain>
    </source>
</reference>
<gene>
    <name evidence="1" type="ORF">D0466_07945</name>
</gene>
<dbReference type="Pfam" id="PF09501">
    <property type="entry name" value="Bac_small_YrzI"/>
    <property type="match status" value="1"/>
</dbReference>
<evidence type="ECO:0000313" key="1">
    <source>
        <dbReference type="EMBL" id="RFU65793.1"/>
    </source>
</evidence>
<name>A0A372LHM5_9BACI</name>
<dbReference type="RefSeq" id="WP_117321964.1">
    <property type="nucleotide sequence ID" value="NZ_QVTD01000003.1"/>
</dbReference>